<dbReference type="CDD" id="cd03785">
    <property type="entry name" value="GT28_MurG"/>
    <property type="match status" value="1"/>
</dbReference>
<comment type="caution">
    <text evidence="13">The sequence shown here is derived from an EMBL/GenBank/DDBJ whole genome shotgun (WGS) entry which is preliminary data.</text>
</comment>
<keyword evidence="2 10" id="KW-0132">Cell division</keyword>
<evidence type="ECO:0000256" key="1">
    <source>
        <dbReference type="ARBA" id="ARBA00022475"/>
    </source>
</evidence>
<reference evidence="13" key="2">
    <citation type="journal article" date="2021" name="PeerJ">
        <title>Extensive microbial diversity within the chicken gut microbiome revealed by metagenomics and culture.</title>
        <authorList>
            <person name="Gilroy R."/>
            <person name="Ravi A."/>
            <person name="Getino M."/>
            <person name="Pursley I."/>
            <person name="Horton D.L."/>
            <person name="Alikhan N.F."/>
            <person name="Baker D."/>
            <person name="Gharbi K."/>
            <person name="Hall N."/>
            <person name="Watson M."/>
            <person name="Adriaenssens E.M."/>
            <person name="Foster-Nyarko E."/>
            <person name="Jarju S."/>
            <person name="Secka A."/>
            <person name="Antonio M."/>
            <person name="Oren A."/>
            <person name="Chaudhuri R.R."/>
            <person name="La Ragione R."/>
            <person name="Hildebrand F."/>
            <person name="Pallen M.J."/>
        </authorList>
    </citation>
    <scope>NUCLEOTIDE SEQUENCE</scope>
    <source>
        <strain evidence="13">17213</strain>
    </source>
</reference>
<dbReference type="GO" id="GO:0005886">
    <property type="term" value="C:plasma membrane"/>
    <property type="evidence" value="ECO:0007669"/>
    <property type="project" value="UniProtKB-SubCell"/>
</dbReference>
<sequence>MAGGTGGHVIPALSIARRLKEQGFEILWLGAHGRMEEALVPKAGFEIAYIDVHGLRRNGLKTMAGAPFMILKALCQARAVIKKFKPDIAIGMGGYASGPGGLAAKLSGVPLILHEQNAAAGMTNRLLFKIADKTLLGFAGAFSGPKTVVTGNPVRPEIAALHSFEHDFLKDNTLHIQVVGGSLGAAALNQKLPALFTAFYERCLKPKGMGIYVRHQCGKGNSEKVSALYQDAPFAFEVRDFIDDMAAAYKEADLLVCRAGALTCAEAAAAGMPALYIPLPTAVDDHQTKNAASQVASGGAVLIAQKDLSEDSVCAALAPLTDKEELKKRAMCQKQAAKLDAAGLVLKEIESLLQQKGRAGQK</sequence>
<keyword evidence="7 10" id="KW-0472">Membrane</keyword>
<reference evidence="13" key="1">
    <citation type="submission" date="2020-10" db="EMBL/GenBank/DDBJ databases">
        <authorList>
            <person name="Gilroy R."/>
        </authorList>
    </citation>
    <scope>NUCLEOTIDE SEQUENCE</scope>
    <source>
        <strain evidence="13">17213</strain>
    </source>
</reference>
<evidence type="ECO:0000256" key="8">
    <source>
        <dbReference type="ARBA" id="ARBA00023306"/>
    </source>
</evidence>
<organism evidence="13 14">
    <name type="scientific">Candidatus Avisuccinivibrio stercorigallinarum</name>
    <dbReference type="NCBI Taxonomy" id="2840704"/>
    <lineage>
        <taxon>Bacteria</taxon>
        <taxon>Pseudomonadati</taxon>
        <taxon>Pseudomonadota</taxon>
        <taxon>Gammaproteobacteria</taxon>
        <taxon>Aeromonadales</taxon>
        <taxon>Succinivibrionaceae</taxon>
        <taxon>Succinivibrionaceae incertae sedis</taxon>
        <taxon>Candidatus Avisuccinivibrio</taxon>
    </lineage>
</organism>
<evidence type="ECO:0000256" key="10">
    <source>
        <dbReference type="HAMAP-Rule" id="MF_00033"/>
    </source>
</evidence>
<comment type="pathway">
    <text evidence="10">Cell wall biogenesis; peptidoglycan biosynthesis.</text>
</comment>
<dbReference type="InterPro" id="IPR006009">
    <property type="entry name" value="GlcNAc_MurG"/>
</dbReference>
<name>A0A9D9GTF9_9GAMM</name>
<evidence type="ECO:0000256" key="6">
    <source>
        <dbReference type="ARBA" id="ARBA00022984"/>
    </source>
</evidence>
<evidence type="ECO:0000256" key="9">
    <source>
        <dbReference type="ARBA" id="ARBA00023316"/>
    </source>
</evidence>
<accession>A0A9D9GTF9</accession>
<dbReference type="EC" id="2.4.1.227" evidence="10"/>
<keyword evidence="5 10" id="KW-0133">Cell shape</keyword>
<keyword evidence="3 10" id="KW-0328">Glycosyltransferase</keyword>
<dbReference type="GO" id="GO:0071555">
    <property type="term" value="P:cell wall organization"/>
    <property type="evidence" value="ECO:0007669"/>
    <property type="project" value="UniProtKB-KW"/>
</dbReference>
<dbReference type="Pfam" id="PF03033">
    <property type="entry name" value="Glyco_transf_28"/>
    <property type="match status" value="1"/>
</dbReference>
<dbReference type="InterPro" id="IPR007235">
    <property type="entry name" value="Glyco_trans_28_C"/>
</dbReference>
<gene>
    <name evidence="10 13" type="primary">murG</name>
    <name evidence="13" type="ORF">IAB19_01755</name>
</gene>
<evidence type="ECO:0000259" key="12">
    <source>
        <dbReference type="Pfam" id="PF04101"/>
    </source>
</evidence>
<dbReference type="AlphaFoldDB" id="A0A9D9GTF9"/>
<comment type="caution">
    <text evidence="10">Lacks conserved residue(s) required for the propagation of feature annotation.</text>
</comment>
<keyword evidence="9 10" id="KW-0961">Cell wall biogenesis/degradation</keyword>
<feature type="binding site" evidence="10">
    <location>
        <position position="242"/>
    </location>
    <ligand>
        <name>UDP-N-acetyl-alpha-D-glucosamine</name>
        <dbReference type="ChEBI" id="CHEBI:57705"/>
    </ligand>
</feature>
<dbReference type="GO" id="GO:0005975">
    <property type="term" value="P:carbohydrate metabolic process"/>
    <property type="evidence" value="ECO:0007669"/>
    <property type="project" value="InterPro"/>
</dbReference>
<comment type="function">
    <text evidence="10">Cell wall formation. Catalyzes the transfer of a GlcNAc subunit on undecaprenyl-pyrophosphoryl-MurNAc-pentapeptide (lipid intermediate I) to form undecaprenyl-pyrophosphoryl-MurNAc-(pentapeptide)GlcNAc (lipid intermediate II).</text>
</comment>
<protein>
    <recommendedName>
        <fullName evidence="10">UDP-N-acetylglucosamine--N-acetylmuramyl-(pentapeptide) pyrophosphoryl-undecaprenol N-acetylglucosamine transferase</fullName>
        <ecNumber evidence="10">2.4.1.227</ecNumber>
    </recommendedName>
    <alternativeName>
        <fullName evidence="10">Undecaprenyl-PP-MurNAc-pentapeptide-UDPGlcNAc GlcNAc transferase</fullName>
    </alternativeName>
</protein>
<keyword evidence="1 10" id="KW-1003">Cell membrane</keyword>
<evidence type="ECO:0000313" key="13">
    <source>
        <dbReference type="EMBL" id="MBO8415090.1"/>
    </source>
</evidence>
<evidence type="ECO:0000256" key="3">
    <source>
        <dbReference type="ARBA" id="ARBA00022676"/>
    </source>
</evidence>
<keyword evidence="8 10" id="KW-0131">Cell cycle</keyword>
<dbReference type="NCBIfam" id="TIGR01133">
    <property type="entry name" value="murG"/>
    <property type="match status" value="1"/>
</dbReference>
<feature type="binding site" evidence="10">
    <location>
        <begin position="5"/>
        <end position="7"/>
    </location>
    <ligand>
        <name>UDP-N-acetyl-alpha-D-glucosamine</name>
        <dbReference type="ChEBI" id="CHEBI:57705"/>
    </ligand>
</feature>
<evidence type="ECO:0000256" key="7">
    <source>
        <dbReference type="ARBA" id="ARBA00023136"/>
    </source>
</evidence>
<evidence type="ECO:0000256" key="2">
    <source>
        <dbReference type="ARBA" id="ARBA00022618"/>
    </source>
</evidence>
<feature type="binding site" evidence="10">
    <location>
        <position position="182"/>
    </location>
    <ligand>
        <name>UDP-N-acetyl-alpha-D-glucosamine</name>
        <dbReference type="ChEBI" id="CHEBI:57705"/>
    </ligand>
</feature>
<feature type="binding site" evidence="10">
    <location>
        <position position="155"/>
    </location>
    <ligand>
        <name>UDP-N-acetyl-alpha-D-glucosamine</name>
        <dbReference type="ChEBI" id="CHEBI:57705"/>
    </ligand>
</feature>
<evidence type="ECO:0000313" key="14">
    <source>
        <dbReference type="Proteomes" id="UP000823631"/>
    </source>
</evidence>
<dbReference type="SUPFAM" id="SSF53756">
    <property type="entry name" value="UDP-Glycosyltransferase/glycogen phosphorylase"/>
    <property type="match status" value="1"/>
</dbReference>
<dbReference type="PANTHER" id="PTHR21015:SF22">
    <property type="entry name" value="GLYCOSYLTRANSFERASE"/>
    <property type="match status" value="1"/>
</dbReference>
<dbReference type="EMBL" id="JADINH010000029">
    <property type="protein sequence ID" value="MBO8415090.1"/>
    <property type="molecule type" value="Genomic_DNA"/>
</dbReference>
<comment type="subcellular location">
    <subcellularLocation>
        <location evidence="10">Cell membrane</location>
        <topology evidence="10">Peripheral membrane protein</topology>
        <orientation evidence="10">Cytoplasmic side</orientation>
    </subcellularLocation>
</comment>
<feature type="domain" description="Glycosyl transferase family 28 C-terminal" evidence="12">
    <location>
        <begin position="176"/>
        <end position="341"/>
    </location>
</feature>
<dbReference type="Gene3D" id="3.40.50.2000">
    <property type="entry name" value="Glycogen Phosphorylase B"/>
    <property type="match status" value="2"/>
</dbReference>
<dbReference type="PANTHER" id="PTHR21015">
    <property type="entry name" value="UDP-N-ACETYLGLUCOSAMINE--N-ACETYLMURAMYL-(PENTAPEPTIDE) PYROPHOSPHORYL-UNDECAPRENOL N-ACETYLGLUCOSAMINE TRANSFERASE 1"/>
    <property type="match status" value="1"/>
</dbReference>
<comment type="similarity">
    <text evidence="10">Belongs to the glycosyltransferase 28 family. MurG subfamily.</text>
</comment>
<feature type="binding site" evidence="10">
    <location>
        <position position="117"/>
    </location>
    <ligand>
        <name>UDP-N-acetyl-alpha-D-glucosamine</name>
        <dbReference type="ChEBI" id="CHEBI:57705"/>
    </ligand>
</feature>
<dbReference type="HAMAP" id="MF_00033">
    <property type="entry name" value="MurG"/>
    <property type="match status" value="1"/>
</dbReference>
<dbReference type="Proteomes" id="UP000823631">
    <property type="component" value="Unassembled WGS sequence"/>
</dbReference>
<dbReference type="GO" id="GO:0009252">
    <property type="term" value="P:peptidoglycan biosynthetic process"/>
    <property type="evidence" value="ECO:0007669"/>
    <property type="project" value="UniProtKB-UniRule"/>
</dbReference>
<comment type="catalytic activity">
    <reaction evidence="10">
        <text>di-trans,octa-cis-undecaprenyl diphospho-N-acetyl-alpha-D-muramoyl-L-alanyl-D-glutamyl-meso-2,6-diaminopimeloyl-D-alanyl-D-alanine + UDP-N-acetyl-alpha-D-glucosamine = di-trans,octa-cis-undecaprenyl diphospho-[N-acetyl-alpha-D-glucosaminyl-(1-&gt;4)]-N-acetyl-alpha-D-muramoyl-L-alanyl-D-glutamyl-meso-2,6-diaminopimeloyl-D-alanyl-D-alanine + UDP + H(+)</text>
        <dbReference type="Rhea" id="RHEA:31227"/>
        <dbReference type="ChEBI" id="CHEBI:15378"/>
        <dbReference type="ChEBI" id="CHEBI:57705"/>
        <dbReference type="ChEBI" id="CHEBI:58223"/>
        <dbReference type="ChEBI" id="CHEBI:61387"/>
        <dbReference type="ChEBI" id="CHEBI:61388"/>
        <dbReference type="EC" id="2.4.1.227"/>
    </reaction>
</comment>
<dbReference type="Pfam" id="PF04101">
    <property type="entry name" value="Glyco_tran_28_C"/>
    <property type="match status" value="1"/>
</dbReference>
<feature type="binding site" evidence="10">
    <location>
        <position position="287"/>
    </location>
    <ligand>
        <name>UDP-N-acetyl-alpha-D-glucosamine</name>
        <dbReference type="ChEBI" id="CHEBI:57705"/>
    </ligand>
</feature>
<feature type="domain" description="Glycosyltransferase family 28 N-terminal" evidence="11">
    <location>
        <begin position="1"/>
        <end position="134"/>
    </location>
</feature>
<evidence type="ECO:0000256" key="5">
    <source>
        <dbReference type="ARBA" id="ARBA00022960"/>
    </source>
</evidence>
<proteinExistence type="inferred from homology"/>
<dbReference type="InterPro" id="IPR004276">
    <property type="entry name" value="GlycoTrans_28_N"/>
</dbReference>
<keyword evidence="6 10" id="KW-0573">Peptidoglycan synthesis</keyword>
<evidence type="ECO:0000256" key="4">
    <source>
        <dbReference type="ARBA" id="ARBA00022679"/>
    </source>
</evidence>
<keyword evidence="4 10" id="KW-0808">Transferase</keyword>
<evidence type="ECO:0000259" key="11">
    <source>
        <dbReference type="Pfam" id="PF03033"/>
    </source>
</evidence>
<dbReference type="GO" id="GO:0051301">
    <property type="term" value="P:cell division"/>
    <property type="evidence" value="ECO:0007669"/>
    <property type="project" value="UniProtKB-KW"/>
</dbReference>
<dbReference type="GO" id="GO:0050511">
    <property type="term" value="F:undecaprenyldiphospho-muramoylpentapeptide beta-N-acetylglucosaminyltransferase activity"/>
    <property type="evidence" value="ECO:0007669"/>
    <property type="project" value="UniProtKB-UniRule"/>
</dbReference>
<dbReference type="GO" id="GO:0008360">
    <property type="term" value="P:regulation of cell shape"/>
    <property type="evidence" value="ECO:0007669"/>
    <property type="project" value="UniProtKB-KW"/>
</dbReference>